<dbReference type="InterPro" id="IPR000873">
    <property type="entry name" value="AMP-dep_synth/lig_dom"/>
</dbReference>
<evidence type="ECO:0000313" key="3">
    <source>
        <dbReference type="EMBL" id="WCZ31749.1"/>
    </source>
</evidence>
<name>A0ABY7U5D8_9CORY</name>
<dbReference type="InterPro" id="IPR042099">
    <property type="entry name" value="ANL_N_sf"/>
</dbReference>
<dbReference type="Proteomes" id="UP001220064">
    <property type="component" value="Chromosome"/>
</dbReference>
<keyword evidence="4" id="KW-1185">Reference proteome</keyword>
<organism evidence="3 4">
    <name type="scientific">Corynebacterium massiliense DSM 45435</name>
    <dbReference type="NCBI Taxonomy" id="1121364"/>
    <lineage>
        <taxon>Bacteria</taxon>
        <taxon>Bacillati</taxon>
        <taxon>Actinomycetota</taxon>
        <taxon>Actinomycetes</taxon>
        <taxon>Mycobacteriales</taxon>
        <taxon>Corynebacteriaceae</taxon>
        <taxon>Corynebacterium</taxon>
    </lineage>
</organism>
<dbReference type="PANTHER" id="PTHR43767">
    <property type="entry name" value="LONG-CHAIN-FATTY-ACID--COA LIGASE"/>
    <property type="match status" value="1"/>
</dbReference>
<evidence type="ECO:0000259" key="1">
    <source>
        <dbReference type="Pfam" id="PF00501"/>
    </source>
</evidence>
<proteinExistence type="predicted"/>
<accession>A0ABY7U5D8</accession>
<feature type="domain" description="AMP-dependent synthetase/ligase" evidence="1">
    <location>
        <begin position="54"/>
        <end position="247"/>
    </location>
</feature>
<dbReference type="Pfam" id="PF00501">
    <property type="entry name" value="AMP-binding"/>
    <property type="match status" value="1"/>
</dbReference>
<dbReference type="EMBL" id="CP063189">
    <property type="protein sequence ID" value="WCZ31749.1"/>
    <property type="molecule type" value="Genomic_DNA"/>
</dbReference>
<dbReference type="Gene3D" id="3.40.50.12780">
    <property type="entry name" value="N-terminal domain of ligase-like"/>
    <property type="match status" value="1"/>
</dbReference>
<sequence length="379" mass="39665">MAVNRILAPLPVDPTDPAAILPNLEEAIAGRYTFLPLPAADPTRAQLLKNSQAAGKAIDPTIALVVPTSGSTGTPKGAQLTAANLVASADATHQRLGGPGQWLLAMPAHYIAGLQVLIRSLVAGVEPAWIDLSSGFDIDAFADAAEELHRTGDRAYTSLTPMQLSKAMDSDRGRDALRGFDAILVGGAATHPHTLAAADKAGIKLVTTYGSSETAGGCVYDGYALPGTKVKITDGRIILGGPTIAHGYRSAPDHEAFAEPGWFITSDSGYLDGNRLTVTGRLDNIIDSGGLKLHPEVLEREILSVPGVDTAAVTSIPHPRLGQVIVAAYAGTATVGDILEGLADAVPRWQIPKDIKRVDRLPMTSSGKVDRRAASELFR</sequence>
<dbReference type="InterPro" id="IPR025110">
    <property type="entry name" value="AMP-bd_C"/>
</dbReference>
<feature type="domain" description="AMP-binding enzyme C-terminal" evidence="2">
    <location>
        <begin position="299"/>
        <end position="368"/>
    </location>
</feature>
<gene>
    <name evidence="3" type="primary">menE</name>
    <name evidence="3" type="ORF">CMASS_01430</name>
</gene>
<dbReference type="Gene3D" id="3.30.300.30">
    <property type="match status" value="1"/>
</dbReference>
<evidence type="ECO:0000259" key="2">
    <source>
        <dbReference type="Pfam" id="PF13193"/>
    </source>
</evidence>
<protein>
    <submittedName>
        <fullName evidence="3">2-succinylbenzoate--CoA ligase</fullName>
        <ecNumber evidence="3">6.2.1.26</ecNumber>
    </submittedName>
</protein>
<dbReference type="PROSITE" id="PS00455">
    <property type="entry name" value="AMP_BINDING"/>
    <property type="match status" value="1"/>
</dbReference>
<dbReference type="PANTHER" id="PTHR43767:SF1">
    <property type="entry name" value="NONRIBOSOMAL PEPTIDE SYNTHASE PES1 (EUROFUNG)-RELATED"/>
    <property type="match status" value="1"/>
</dbReference>
<dbReference type="InterPro" id="IPR045851">
    <property type="entry name" value="AMP-bd_C_sf"/>
</dbReference>
<reference evidence="3 4" key="1">
    <citation type="submission" date="2020-10" db="EMBL/GenBank/DDBJ databases">
        <title>Complete genome sequence of Corynebacterium massiliense DSM 45435, type strain of Corynebacterium massiliense.</title>
        <authorList>
            <person name="Busche T."/>
            <person name="Kalinowski J."/>
            <person name="Ruckert C."/>
        </authorList>
    </citation>
    <scope>NUCLEOTIDE SEQUENCE [LARGE SCALE GENOMIC DNA]</scope>
    <source>
        <strain evidence="3 4">DSM 45435</strain>
    </source>
</reference>
<keyword evidence="3" id="KW-0436">Ligase</keyword>
<dbReference type="Pfam" id="PF13193">
    <property type="entry name" value="AMP-binding_C"/>
    <property type="match status" value="1"/>
</dbReference>
<dbReference type="SUPFAM" id="SSF56801">
    <property type="entry name" value="Acetyl-CoA synthetase-like"/>
    <property type="match status" value="1"/>
</dbReference>
<dbReference type="InterPro" id="IPR020845">
    <property type="entry name" value="AMP-binding_CS"/>
</dbReference>
<dbReference type="NCBIfam" id="NF005877">
    <property type="entry name" value="PRK07824.1"/>
    <property type="match status" value="1"/>
</dbReference>
<dbReference type="InterPro" id="IPR050237">
    <property type="entry name" value="ATP-dep_AMP-bd_enzyme"/>
</dbReference>
<dbReference type="EC" id="6.2.1.26" evidence="3"/>
<dbReference type="GO" id="GO:0008756">
    <property type="term" value="F:o-succinylbenzoate-CoA ligase activity"/>
    <property type="evidence" value="ECO:0007669"/>
    <property type="project" value="UniProtKB-EC"/>
</dbReference>
<evidence type="ECO:0000313" key="4">
    <source>
        <dbReference type="Proteomes" id="UP001220064"/>
    </source>
</evidence>